<accession>A0A318XJK1</accession>
<keyword evidence="2" id="KW-1185">Reference proteome</keyword>
<reference evidence="1 2" key="1">
    <citation type="submission" date="2018-06" db="EMBL/GenBank/DDBJ databases">
        <title>Genomic Encyclopedia of Type Strains, Phase I: the one thousand microbial genomes (KMG-I) project.</title>
        <authorList>
            <person name="Kyrpides N."/>
        </authorList>
    </citation>
    <scope>NUCLEOTIDE SEQUENCE [LARGE SCALE GENOMIC DNA]</scope>
    <source>
        <strain evidence="1 2">DSM 19573</strain>
    </source>
</reference>
<organism evidence="1 2">
    <name type="scientific">Ruminiclostridium sufflavum DSM 19573</name>
    <dbReference type="NCBI Taxonomy" id="1121337"/>
    <lineage>
        <taxon>Bacteria</taxon>
        <taxon>Bacillati</taxon>
        <taxon>Bacillota</taxon>
        <taxon>Clostridia</taxon>
        <taxon>Eubacteriales</taxon>
        <taxon>Oscillospiraceae</taxon>
        <taxon>Ruminiclostridium</taxon>
    </lineage>
</organism>
<dbReference type="RefSeq" id="WP_110462743.1">
    <property type="nucleotide sequence ID" value="NZ_QKMR01000017.1"/>
</dbReference>
<comment type="caution">
    <text evidence="1">The sequence shown here is derived from an EMBL/GenBank/DDBJ whole genome shotgun (WGS) entry which is preliminary data.</text>
</comment>
<dbReference type="AlphaFoldDB" id="A0A318XJK1"/>
<dbReference type="EMBL" id="QKMR01000017">
    <property type="protein sequence ID" value="PYG86716.1"/>
    <property type="molecule type" value="Genomic_DNA"/>
</dbReference>
<dbReference type="OrthoDB" id="2085289at2"/>
<sequence>MVNTDIVMESFLQVNLNKLCKAPIIVVYKNASDYPDKYVARLWNIDKPTLFVMVNEQIEGIRNNIPKSMFKIERTPSDDLTIVESYI</sequence>
<evidence type="ECO:0000313" key="1">
    <source>
        <dbReference type="EMBL" id="PYG86716.1"/>
    </source>
</evidence>
<dbReference type="Proteomes" id="UP000248132">
    <property type="component" value="Unassembled WGS sequence"/>
</dbReference>
<name>A0A318XJK1_9FIRM</name>
<protein>
    <submittedName>
        <fullName evidence="1">Uncharacterized protein</fullName>
    </submittedName>
</protein>
<evidence type="ECO:0000313" key="2">
    <source>
        <dbReference type="Proteomes" id="UP000248132"/>
    </source>
</evidence>
<proteinExistence type="predicted"/>
<gene>
    <name evidence="1" type="ORF">LY28_02742</name>
</gene>